<dbReference type="eggNOG" id="KOG4155">
    <property type="taxonomic scope" value="Eukaryota"/>
</dbReference>
<feature type="repeat" description="WD" evidence="3">
    <location>
        <begin position="1101"/>
        <end position="1142"/>
    </location>
</feature>
<dbReference type="HOGENOM" id="CLU_000288_6_16_1"/>
<feature type="compositionally biased region" description="Polar residues" evidence="4">
    <location>
        <begin position="42"/>
        <end position="54"/>
    </location>
</feature>
<feature type="repeat" description="WD" evidence="3">
    <location>
        <begin position="1674"/>
        <end position="1715"/>
    </location>
</feature>
<dbReference type="SUPFAM" id="SSF50998">
    <property type="entry name" value="Quinoprotein alcohol dehydrogenase-like"/>
    <property type="match status" value="2"/>
</dbReference>
<evidence type="ECO:0000256" key="4">
    <source>
        <dbReference type="SAM" id="MobiDB-lite"/>
    </source>
</evidence>
<dbReference type="InterPro" id="IPR036322">
    <property type="entry name" value="WD40_repeat_dom_sf"/>
</dbReference>
<dbReference type="EMBL" id="EQ962658">
    <property type="protein sequence ID" value="EED14452.1"/>
    <property type="molecule type" value="Genomic_DNA"/>
</dbReference>
<accession>B8MPL3</accession>
<feature type="repeat" description="WD" evidence="3">
    <location>
        <begin position="1143"/>
        <end position="1184"/>
    </location>
</feature>
<keyword evidence="1 3" id="KW-0853">WD repeat</keyword>
<feature type="repeat" description="WD" evidence="3">
    <location>
        <begin position="891"/>
        <end position="932"/>
    </location>
</feature>
<dbReference type="Pfam" id="PF24883">
    <property type="entry name" value="NPHP3_N"/>
    <property type="match status" value="1"/>
</dbReference>
<proteinExistence type="predicted"/>
<name>B8MPL3_TALSN</name>
<feature type="region of interest" description="Disordered" evidence="4">
    <location>
        <begin position="28"/>
        <end position="54"/>
    </location>
</feature>
<reference evidence="7" key="1">
    <citation type="journal article" date="2015" name="Genome Announc.">
        <title>Genome sequence of the AIDS-associated pathogen Penicillium marneffei (ATCC18224) and its near taxonomic relative Talaromyces stipitatus (ATCC10500).</title>
        <authorList>
            <person name="Nierman W.C."/>
            <person name="Fedorova-Abrams N.D."/>
            <person name="Andrianopoulos A."/>
        </authorList>
    </citation>
    <scope>NUCLEOTIDE SEQUENCE [LARGE SCALE GENOMIC DNA]</scope>
    <source>
        <strain evidence="7">ATCC 10500 / CBS 375.48 / QM 6759 / NRRL 1006</strain>
    </source>
</reference>
<dbReference type="Gene3D" id="3.40.50.300">
    <property type="entry name" value="P-loop containing nucleotide triphosphate hydrolases"/>
    <property type="match status" value="1"/>
</dbReference>
<dbReference type="PROSITE" id="PS00678">
    <property type="entry name" value="WD_REPEATS_1"/>
    <property type="match status" value="16"/>
</dbReference>
<feature type="repeat" description="WD" evidence="3">
    <location>
        <begin position="1548"/>
        <end position="1589"/>
    </location>
</feature>
<feature type="repeat" description="WD" evidence="3">
    <location>
        <begin position="1059"/>
        <end position="1100"/>
    </location>
</feature>
<feature type="repeat" description="WD" evidence="3">
    <location>
        <begin position="1590"/>
        <end position="1631"/>
    </location>
</feature>
<dbReference type="PROSITE" id="PS50082">
    <property type="entry name" value="WD_REPEATS_2"/>
    <property type="match status" value="19"/>
</dbReference>
<dbReference type="GeneID" id="8103562"/>
<dbReference type="PROSITE" id="PS50837">
    <property type="entry name" value="NACHT"/>
    <property type="match status" value="1"/>
</dbReference>
<feature type="repeat" description="WD" evidence="3">
    <location>
        <begin position="1473"/>
        <end position="1498"/>
    </location>
</feature>
<dbReference type="CDD" id="cd00200">
    <property type="entry name" value="WD40"/>
    <property type="match status" value="3"/>
</dbReference>
<feature type="repeat" description="WD" evidence="3">
    <location>
        <begin position="1341"/>
        <end position="1382"/>
    </location>
</feature>
<dbReference type="SUPFAM" id="SSF52540">
    <property type="entry name" value="P-loop containing nucleoside triphosphate hydrolases"/>
    <property type="match status" value="1"/>
</dbReference>
<dbReference type="SMART" id="SM00564">
    <property type="entry name" value="PQQ"/>
    <property type="match status" value="9"/>
</dbReference>
<dbReference type="InterPro" id="IPR020472">
    <property type="entry name" value="WD40_PAC1"/>
</dbReference>
<dbReference type="InterPro" id="IPR018391">
    <property type="entry name" value="PQQ_b-propeller_rpt"/>
</dbReference>
<feature type="repeat" description="WD" evidence="3">
    <location>
        <begin position="1506"/>
        <end position="1547"/>
    </location>
</feature>
<organism evidence="6 7">
    <name type="scientific">Talaromyces stipitatus (strain ATCC 10500 / CBS 375.48 / QM 6759 / NRRL 1006)</name>
    <name type="common">Penicillium stipitatum</name>
    <dbReference type="NCBI Taxonomy" id="441959"/>
    <lineage>
        <taxon>Eukaryota</taxon>
        <taxon>Fungi</taxon>
        <taxon>Dikarya</taxon>
        <taxon>Ascomycota</taxon>
        <taxon>Pezizomycotina</taxon>
        <taxon>Eurotiomycetes</taxon>
        <taxon>Eurotiomycetidae</taxon>
        <taxon>Eurotiales</taxon>
        <taxon>Trichocomaceae</taxon>
        <taxon>Talaromyces</taxon>
        <taxon>Talaromyces sect. Talaromyces</taxon>
    </lineage>
</organism>
<evidence type="ECO:0000256" key="3">
    <source>
        <dbReference type="PROSITE-ProRule" id="PRU00221"/>
    </source>
</evidence>
<feature type="domain" description="NACHT" evidence="5">
    <location>
        <begin position="361"/>
        <end position="510"/>
    </location>
</feature>
<dbReference type="SMART" id="SM00320">
    <property type="entry name" value="WD40"/>
    <property type="match status" value="19"/>
</dbReference>
<dbReference type="InterPro" id="IPR056884">
    <property type="entry name" value="NPHP3-like_N"/>
</dbReference>
<evidence type="ECO:0000313" key="6">
    <source>
        <dbReference type="EMBL" id="EED14452.1"/>
    </source>
</evidence>
<dbReference type="InterPro" id="IPR015943">
    <property type="entry name" value="WD40/YVTN_repeat-like_dom_sf"/>
</dbReference>
<dbReference type="VEuPathDB" id="FungiDB:TSTA_106620"/>
<dbReference type="PRINTS" id="PR00320">
    <property type="entry name" value="GPROTEINBRPT"/>
</dbReference>
<feature type="repeat" description="WD" evidence="3">
    <location>
        <begin position="1299"/>
        <end position="1340"/>
    </location>
</feature>
<dbReference type="PANTHER" id="PTHR19879:SF9">
    <property type="entry name" value="TRANSCRIPTION INITIATION FACTOR TFIID SUBUNIT 5"/>
    <property type="match status" value="1"/>
</dbReference>
<dbReference type="InterPro" id="IPR027417">
    <property type="entry name" value="P-loop_NTPase"/>
</dbReference>
<protein>
    <submittedName>
        <fullName evidence="6">NACHT and WD40 domain protein</fullName>
    </submittedName>
</protein>
<dbReference type="PROSITE" id="PS50294">
    <property type="entry name" value="WD_REPEATS_REGION"/>
    <property type="match status" value="18"/>
</dbReference>
<feature type="repeat" description="WD" evidence="3">
    <location>
        <begin position="1257"/>
        <end position="1298"/>
    </location>
</feature>
<feature type="repeat" description="WD" evidence="3">
    <location>
        <begin position="1215"/>
        <end position="1256"/>
    </location>
</feature>
<feature type="repeat" description="WD" evidence="3">
    <location>
        <begin position="1632"/>
        <end position="1673"/>
    </location>
</feature>
<dbReference type="SUPFAM" id="SSF50978">
    <property type="entry name" value="WD40 repeat-like"/>
    <property type="match status" value="1"/>
</dbReference>
<feature type="repeat" description="WD" evidence="3">
    <location>
        <begin position="1017"/>
        <end position="1058"/>
    </location>
</feature>
<dbReference type="OrthoDB" id="4226663at2759"/>
<feature type="repeat" description="WD" evidence="3">
    <location>
        <begin position="933"/>
        <end position="974"/>
    </location>
</feature>
<dbReference type="RefSeq" id="XP_002486690.1">
    <property type="nucleotide sequence ID" value="XM_002486645.1"/>
</dbReference>
<dbReference type="Proteomes" id="UP000001745">
    <property type="component" value="Unassembled WGS sequence"/>
</dbReference>
<dbReference type="PANTHER" id="PTHR19879">
    <property type="entry name" value="TRANSCRIPTION INITIATION FACTOR TFIID"/>
    <property type="match status" value="1"/>
</dbReference>
<dbReference type="InParanoid" id="B8MPL3"/>
<evidence type="ECO:0000256" key="1">
    <source>
        <dbReference type="ARBA" id="ARBA00022574"/>
    </source>
</evidence>
<evidence type="ECO:0000256" key="2">
    <source>
        <dbReference type="ARBA" id="ARBA00022737"/>
    </source>
</evidence>
<dbReference type="InterPro" id="IPR007111">
    <property type="entry name" value="NACHT_NTPase"/>
</dbReference>
<gene>
    <name evidence="6" type="ORF">TSTA_106620</name>
</gene>
<keyword evidence="7" id="KW-1185">Reference proteome</keyword>
<dbReference type="Gene3D" id="2.130.10.10">
    <property type="entry name" value="YVTN repeat-like/Quinoprotein amine dehydrogenase"/>
    <property type="match status" value="7"/>
</dbReference>
<sequence>MKQSFDKLRRKLFHKDEPLPNARVRLENANSNGKTKDALKNTGMSPFPSESNVSQTRWNKNAQPQDMWQVAYSQLTTDDQQILSSAPLSDDSSRRHVRTKHVLDQVIQSTKEQYEAYQRGGFRIQRSRAEAINLRDTAQKILNAALSFEHIISAVVNFDPTGHASSAWMIVSLGLTMTQNHHDLRNALFESSELLANILARYAYIERIFYQENHSEMKVPIGNAIVRVYTAILQYAAEVWKVQKANIGRKVLESVTAITDQPLSKLKSYINEEEQSFQKWVQVDQYLHHRTEAENILVRIDEVIISIQDLHRTFDLSKLSIAEGASFDSYMDQHEDICLPGTRTELLQQIADWAQSPDGKHIYWLKGMAGTGKSTISRTMAKSFQEKRMLGASFFFKRGERDRATAQRFISTIMSQLIIEIPQLIPHISSAIKSDPNISCRSLKEQFNQLLLQPLCSLNPMQEQNRTIAFVFDALDECDKPNDIRAILQLLPEMQASTVIRCRTLLTSRPELPIQLGFKHMRDNDHQDMILQEIPIPVIKHDITLFLKHKFSEIRNDHSLPLDWPEESSIQTLVAMTVPLFISAATVCRFVGDLHWEPEVRLEKLLKDQSSYASKMEKTYLPILNQLLIGQEDEELEQLIQEFQDIIGVLIMLVTPLSLHALGQFLDVRPGAISNRLKFFHSVLSIPSDPDLPIRILHLSFRDFLLDSKRATSPFWVDKGEKHQTIALHCLRIMCHCLKKNICNLPSDGTYRTEICEQTISQHLPPALQYSCRYWIQHLVQSKDLTTGMEDAYSFLQKHFLHWLEAMSIMGVISEVVDAIDTLLSTIMAETEPQLSEFLRDGKRVILKYMQIADIAPLQLYCAGLFIEELPGWINRLPKVEETWSALQQTFEGHSHWVQSVAFSPDGRLLASGSADRTVKIWDTSTGALQQTLESHSDWVQLVTFSLDGRLLASGSRDRTIKLWDTASGALQKTFESPLEWVLAVAFLPDGRLLASGSEDRTVKLWDTATGALQQTLDSHSERVRSVALSPDGRLLVSGSEDGRVKLWDTASAALQQTLESHSRGILAVAFSPDGRLLASSSQDDTVKLWDTATGALQKTLESQSEWFWSVIFSPDGRLLALGSSQRKITLWDTATNALQQILEGHSQRIEAMEFSPDGRLLASGSSDKTVKLWDTTSGALQKSLKGHSRLQGSGSNDTKFKLWDTATGLLQQTLDSHSKMVWSVAFSLDGRLLASGSADRTVKIWDTSTGALKQTLEDHSDLVSSVVFSPDGWMLASGSNDMTVKLWDTSTGALRRTLGGHSEWVRSVVFSPDGRLLASGSDDMTVKLWNTATGAPQQTLKGHLERVWSVAFSPDGRLLASGAEDGTVKLWDTATGALQQTLESHLEGVRSVAFSPDGRMLASGSIDTTVKLWDTATGDLQQTLEDHLSWVQSVAFSPDGRLLASGSMDRTLNLWNTSSGALQQTFMGHSCVLTVAFLSDGRLLASGSENSIVRLWDTGALRQTLEGHSDLVESVAFSPDGRMLASGSHDMTVKFWDTATGALQQTLGGHSNWVRSVVFSPDGRLLASGSDDMTVKLWNTATGAPQQTLKGHLKRVWSVVFSLDSRLLASGSEDGTIKIWDTATGALQQNFEGRLERVWSVAFSPDGRMLASGSEDGTVKLWDTATGTLQQTLDGHLERARAVAFSPDGRVLASGSKDMTVKLWDTATGALQQSLTTSGVITNLEFSKYNPYLSTNMGLLNIQPWYNNHTSYLAKSNVEEVLIQDNQWVILRGKQVLWLPPEYRPVCSTFRMDGTFVLGHASGRISFIRVHA</sequence>
<keyword evidence="2" id="KW-0677">Repeat</keyword>
<dbReference type="InterPro" id="IPR019775">
    <property type="entry name" value="WD40_repeat_CS"/>
</dbReference>
<evidence type="ECO:0000313" key="7">
    <source>
        <dbReference type="Proteomes" id="UP000001745"/>
    </source>
</evidence>
<evidence type="ECO:0000259" key="5">
    <source>
        <dbReference type="PROSITE" id="PS50837"/>
    </source>
</evidence>
<dbReference type="Pfam" id="PF00400">
    <property type="entry name" value="WD40"/>
    <property type="match status" value="19"/>
</dbReference>
<dbReference type="InterPro" id="IPR001680">
    <property type="entry name" value="WD40_rpt"/>
</dbReference>
<feature type="repeat" description="WD" evidence="3">
    <location>
        <begin position="1425"/>
        <end position="1466"/>
    </location>
</feature>
<dbReference type="eggNOG" id="KOG0266">
    <property type="taxonomic scope" value="Eukaryota"/>
</dbReference>
<feature type="repeat" description="WD" evidence="3">
    <location>
        <begin position="1383"/>
        <end position="1424"/>
    </location>
</feature>
<dbReference type="OMA" id="ERTRTHE"/>
<feature type="repeat" description="WD" evidence="3">
    <location>
        <begin position="975"/>
        <end position="1016"/>
    </location>
</feature>
<dbReference type="STRING" id="441959.B8MPL3"/>
<dbReference type="PhylomeDB" id="B8MPL3"/>
<dbReference type="InterPro" id="IPR011047">
    <property type="entry name" value="Quinoprotein_ADH-like_sf"/>
</dbReference>